<protein>
    <submittedName>
        <fullName evidence="6">YkvA family protein</fullName>
    </submittedName>
</protein>
<evidence type="ECO:0000259" key="5">
    <source>
        <dbReference type="Pfam" id="PF06803"/>
    </source>
</evidence>
<evidence type="ECO:0000256" key="2">
    <source>
        <dbReference type="ARBA" id="ARBA00022692"/>
    </source>
</evidence>
<sequence>MSENQIGDQYSDEGFWGKVKNYAKAAGESVLEPALKLYYAANDGDTPAWAKTTIFGALGYFIFPIDVIPDIAPVVGYTDDLGVLAAAVAATAVHIKNEHTEKAKATLTQWFS</sequence>
<dbReference type="InterPro" id="IPR010652">
    <property type="entry name" value="DUF1232"/>
</dbReference>
<evidence type="ECO:0000256" key="3">
    <source>
        <dbReference type="ARBA" id="ARBA00022989"/>
    </source>
</evidence>
<organism evidence="6 7">
    <name type="scientific">Thiothrix lacustris</name>
    <dbReference type="NCBI Taxonomy" id="525917"/>
    <lineage>
        <taxon>Bacteria</taxon>
        <taxon>Pseudomonadati</taxon>
        <taxon>Pseudomonadota</taxon>
        <taxon>Gammaproteobacteria</taxon>
        <taxon>Thiotrichales</taxon>
        <taxon>Thiotrichaceae</taxon>
        <taxon>Thiothrix</taxon>
    </lineage>
</organism>
<accession>A0ABY9MSL0</accession>
<keyword evidence="4" id="KW-0472">Membrane</keyword>
<feature type="domain" description="DUF1232" evidence="5">
    <location>
        <begin position="50"/>
        <end position="85"/>
    </location>
</feature>
<name>A0ABY9MSL0_9GAMM</name>
<dbReference type="EMBL" id="CP133218">
    <property type="protein sequence ID" value="WML91417.1"/>
    <property type="molecule type" value="Genomic_DNA"/>
</dbReference>
<proteinExistence type="predicted"/>
<comment type="subcellular location">
    <subcellularLocation>
        <location evidence="1">Endomembrane system</location>
        <topology evidence="1">Multi-pass membrane protein</topology>
    </subcellularLocation>
</comment>
<gene>
    <name evidence="6" type="ORF">RCF98_03455</name>
</gene>
<evidence type="ECO:0000256" key="4">
    <source>
        <dbReference type="ARBA" id="ARBA00023136"/>
    </source>
</evidence>
<reference evidence="6 7" key="1">
    <citation type="submission" date="2023-08" db="EMBL/GenBank/DDBJ databases">
        <title>New molecular markers tilS and rpoB for phylogenetic and monitoring studies of the genus Thiothrix biodiversity.</title>
        <authorList>
            <person name="Ravin N.V."/>
            <person name="Smolyakov D."/>
            <person name="Markov N.D."/>
            <person name="Beletsky A.V."/>
            <person name="Mardanov A.V."/>
            <person name="Rudenko T.S."/>
            <person name="Grabovich M.Y."/>
        </authorList>
    </citation>
    <scope>NUCLEOTIDE SEQUENCE [LARGE SCALE GENOMIC DNA]</scope>
    <source>
        <strain evidence="6 7">MK1</strain>
    </source>
</reference>
<keyword evidence="7" id="KW-1185">Reference proteome</keyword>
<dbReference type="Pfam" id="PF06803">
    <property type="entry name" value="DUF1232"/>
    <property type="match status" value="1"/>
</dbReference>
<evidence type="ECO:0000313" key="6">
    <source>
        <dbReference type="EMBL" id="WML91417.1"/>
    </source>
</evidence>
<dbReference type="Proteomes" id="UP001236657">
    <property type="component" value="Chromosome"/>
</dbReference>
<evidence type="ECO:0000313" key="7">
    <source>
        <dbReference type="Proteomes" id="UP001236657"/>
    </source>
</evidence>
<dbReference type="InterPro" id="IPR016983">
    <property type="entry name" value="UCP031804"/>
</dbReference>
<keyword evidence="2" id="KW-0812">Transmembrane</keyword>
<dbReference type="PIRSF" id="PIRSF031804">
    <property type="entry name" value="UCP031804"/>
    <property type="match status" value="1"/>
</dbReference>
<keyword evidence="3" id="KW-1133">Transmembrane helix</keyword>
<evidence type="ECO:0000256" key="1">
    <source>
        <dbReference type="ARBA" id="ARBA00004127"/>
    </source>
</evidence>